<comment type="caution">
    <text evidence="1">The sequence shown here is derived from an EMBL/GenBank/DDBJ whole genome shotgun (WGS) entry which is preliminary data.</text>
</comment>
<reference evidence="2" key="1">
    <citation type="submission" date="2017-09" db="EMBL/GenBank/DDBJ databases">
        <title>Depth-based differentiation of microbial function through sediment-hosted aquifers and enrichment of novel symbionts in the deep terrestrial subsurface.</title>
        <authorList>
            <person name="Probst A.J."/>
            <person name="Ladd B."/>
            <person name="Jarett J.K."/>
            <person name="Geller-Mcgrath D.E."/>
            <person name="Sieber C.M.K."/>
            <person name="Emerson J.B."/>
            <person name="Anantharaman K."/>
            <person name="Thomas B.C."/>
            <person name="Malmstrom R."/>
            <person name="Stieglmeier M."/>
            <person name="Klingl A."/>
            <person name="Woyke T."/>
            <person name="Ryan C.M."/>
            <person name="Banfield J.F."/>
        </authorList>
    </citation>
    <scope>NUCLEOTIDE SEQUENCE [LARGE SCALE GENOMIC DNA]</scope>
</reference>
<dbReference type="AlphaFoldDB" id="A0A2M6ZF85"/>
<evidence type="ECO:0000313" key="1">
    <source>
        <dbReference type="EMBL" id="PIU51036.1"/>
    </source>
</evidence>
<accession>A0A2M6ZF85</accession>
<proteinExistence type="predicted"/>
<gene>
    <name evidence="1" type="ORF">COS91_06550</name>
</gene>
<evidence type="ECO:0000313" key="2">
    <source>
        <dbReference type="Proteomes" id="UP000229227"/>
    </source>
</evidence>
<dbReference type="EMBL" id="PEWN01000106">
    <property type="protein sequence ID" value="PIU51036.1"/>
    <property type="molecule type" value="Genomic_DNA"/>
</dbReference>
<name>A0A2M6ZF85_9BACT</name>
<dbReference type="Proteomes" id="UP000229227">
    <property type="component" value="Unassembled WGS sequence"/>
</dbReference>
<organism evidence="1 2">
    <name type="scientific">Candidatus Desantisbacteria bacterium CG07_land_8_20_14_0_80_39_15</name>
    <dbReference type="NCBI Taxonomy" id="1974549"/>
    <lineage>
        <taxon>Bacteria</taxon>
        <taxon>Candidatus Desantisiibacteriota</taxon>
    </lineage>
</organism>
<protein>
    <submittedName>
        <fullName evidence="1">Uncharacterized protein</fullName>
    </submittedName>
</protein>
<sequence length="105" mass="11684">MNRPPQKIFRVGSCQASIFMNQIQKDGRTISLPKIVVQVRFKGKDGQWTGTNSLSLSDVPKAVLALQKAYEYLTCKGADKASGEDAPPIQRAETLYSATEKFKYE</sequence>